<dbReference type="PANTHER" id="PTHR30537:SF74">
    <property type="entry name" value="HTH-TYPE TRANSCRIPTIONAL REGULATOR TRPI"/>
    <property type="match status" value="1"/>
</dbReference>
<dbReference type="SUPFAM" id="SSF46785">
    <property type="entry name" value="Winged helix' DNA-binding domain"/>
    <property type="match status" value="1"/>
</dbReference>
<dbReference type="Pfam" id="PF03466">
    <property type="entry name" value="LysR_substrate"/>
    <property type="match status" value="1"/>
</dbReference>
<dbReference type="PRINTS" id="PR00039">
    <property type="entry name" value="HTHLYSR"/>
</dbReference>
<dbReference type="Gene3D" id="3.40.190.10">
    <property type="entry name" value="Periplasmic binding protein-like II"/>
    <property type="match status" value="2"/>
</dbReference>
<evidence type="ECO:0000256" key="2">
    <source>
        <dbReference type="ARBA" id="ARBA00023015"/>
    </source>
</evidence>
<dbReference type="EMBL" id="SADE01000003">
    <property type="protein sequence ID" value="RVU34758.1"/>
    <property type="molecule type" value="Genomic_DNA"/>
</dbReference>
<keyword evidence="2" id="KW-0805">Transcription regulation</keyword>
<comment type="similarity">
    <text evidence="1">Belongs to the LysR transcriptional regulatory family.</text>
</comment>
<organism evidence="6 7">
    <name type="scientific">Hwanghaeella grinnelliae</name>
    <dbReference type="NCBI Taxonomy" id="2500179"/>
    <lineage>
        <taxon>Bacteria</taxon>
        <taxon>Pseudomonadati</taxon>
        <taxon>Pseudomonadota</taxon>
        <taxon>Alphaproteobacteria</taxon>
        <taxon>Rhodospirillales</taxon>
        <taxon>Rhodospirillaceae</taxon>
        <taxon>Hwanghaeella</taxon>
    </lineage>
</organism>
<comment type="caution">
    <text evidence="6">The sequence shown here is derived from an EMBL/GenBank/DDBJ whole genome shotgun (WGS) entry which is preliminary data.</text>
</comment>
<dbReference type="CDD" id="cd08432">
    <property type="entry name" value="PBP2_GcdR_TrpI_HvrB_AmpR_like"/>
    <property type="match status" value="1"/>
</dbReference>
<proteinExistence type="inferred from homology"/>
<dbReference type="InterPro" id="IPR058163">
    <property type="entry name" value="LysR-type_TF_proteobact-type"/>
</dbReference>
<dbReference type="GO" id="GO:0006351">
    <property type="term" value="P:DNA-templated transcription"/>
    <property type="evidence" value="ECO:0007669"/>
    <property type="project" value="TreeGrafter"/>
</dbReference>
<dbReference type="AlphaFoldDB" id="A0A3S2Z716"/>
<accession>A0A3S2Z716</accession>
<sequence length="299" mass="32963">MHPKLPSLTAIRAFETTARHLSVSQAAAELNVTHAAVSQQIRALEEWLGVKLMKRVGRSIALTESGAMYAAGLLNAFEGILDATKQVKAYNDTGPVNVTTTPTFASRWMVPRLNRFRAEYPDVAVRISPETELVDLAREDVDMGVRYGSGEWPGLVAERIIGGTLAPVCSPAYLAKAPPLEKPSDLLKHNLIDDSGPDEWSEWLRIMGVPDVHLDSRSFFTIKHLGHQAAVEGQGVFMGVVSLMESDLKAGRLVLPLGPGDEVPLDYYLVTREDVPLRTPAQQFREWILEEACRPPEED</sequence>
<dbReference type="NCBIfam" id="NF008352">
    <property type="entry name" value="PRK11139.1"/>
    <property type="match status" value="1"/>
</dbReference>
<protein>
    <submittedName>
        <fullName evidence="6">Transcriptional regulator GcvA</fullName>
    </submittedName>
</protein>
<keyword evidence="3" id="KW-0238">DNA-binding</keyword>
<dbReference type="Gene3D" id="1.10.10.10">
    <property type="entry name" value="Winged helix-like DNA-binding domain superfamily/Winged helix DNA-binding domain"/>
    <property type="match status" value="1"/>
</dbReference>
<dbReference type="FunFam" id="1.10.10.10:FF:000001">
    <property type="entry name" value="LysR family transcriptional regulator"/>
    <property type="match status" value="1"/>
</dbReference>
<dbReference type="InterPro" id="IPR036390">
    <property type="entry name" value="WH_DNA-bd_sf"/>
</dbReference>
<dbReference type="Proteomes" id="UP000287447">
    <property type="component" value="Unassembled WGS sequence"/>
</dbReference>
<dbReference type="GO" id="GO:0043565">
    <property type="term" value="F:sequence-specific DNA binding"/>
    <property type="evidence" value="ECO:0007669"/>
    <property type="project" value="TreeGrafter"/>
</dbReference>
<evidence type="ECO:0000313" key="7">
    <source>
        <dbReference type="Proteomes" id="UP000287447"/>
    </source>
</evidence>
<dbReference type="InterPro" id="IPR036388">
    <property type="entry name" value="WH-like_DNA-bd_sf"/>
</dbReference>
<dbReference type="InterPro" id="IPR005119">
    <property type="entry name" value="LysR_subst-bd"/>
</dbReference>
<evidence type="ECO:0000259" key="5">
    <source>
        <dbReference type="PROSITE" id="PS50931"/>
    </source>
</evidence>
<name>A0A3S2Z716_9PROT</name>
<dbReference type="PANTHER" id="PTHR30537">
    <property type="entry name" value="HTH-TYPE TRANSCRIPTIONAL REGULATOR"/>
    <property type="match status" value="1"/>
</dbReference>
<dbReference type="RefSeq" id="WP_127766887.1">
    <property type="nucleotide sequence ID" value="NZ_SADE01000003.1"/>
</dbReference>
<dbReference type="SUPFAM" id="SSF53850">
    <property type="entry name" value="Periplasmic binding protein-like II"/>
    <property type="match status" value="1"/>
</dbReference>
<evidence type="ECO:0000256" key="3">
    <source>
        <dbReference type="ARBA" id="ARBA00023125"/>
    </source>
</evidence>
<gene>
    <name evidence="6" type="primary">gcvA</name>
    <name evidence="6" type="ORF">EOI86_18085</name>
</gene>
<dbReference type="InterPro" id="IPR000847">
    <property type="entry name" value="LysR_HTH_N"/>
</dbReference>
<keyword evidence="7" id="KW-1185">Reference proteome</keyword>
<evidence type="ECO:0000256" key="1">
    <source>
        <dbReference type="ARBA" id="ARBA00009437"/>
    </source>
</evidence>
<dbReference type="Pfam" id="PF00126">
    <property type="entry name" value="HTH_1"/>
    <property type="match status" value="1"/>
</dbReference>
<dbReference type="PROSITE" id="PS50931">
    <property type="entry name" value="HTH_LYSR"/>
    <property type="match status" value="1"/>
</dbReference>
<evidence type="ECO:0000313" key="6">
    <source>
        <dbReference type="EMBL" id="RVU34758.1"/>
    </source>
</evidence>
<reference evidence="7" key="1">
    <citation type="submission" date="2019-01" db="EMBL/GenBank/DDBJ databases">
        <title>Gri0909 isolated from a small marine red alga.</title>
        <authorList>
            <person name="Kim J."/>
            <person name="Jeong S.E."/>
            <person name="Jeon C.O."/>
        </authorList>
    </citation>
    <scope>NUCLEOTIDE SEQUENCE [LARGE SCALE GENOMIC DNA]</scope>
    <source>
        <strain evidence="7">Gri0909</strain>
    </source>
</reference>
<dbReference type="GO" id="GO:0003700">
    <property type="term" value="F:DNA-binding transcription factor activity"/>
    <property type="evidence" value="ECO:0007669"/>
    <property type="project" value="InterPro"/>
</dbReference>
<keyword evidence="4" id="KW-0804">Transcription</keyword>
<feature type="domain" description="HTH lysR-type" evidence="5">
    <location>
        <begin position="6"/>
        <end position="63"/>
    </location>
</feature>
<evidence type="ECO:0000256" key="4">
    <source>
        <dbReference type="ARBA" id="ARBA00023163"/>
    </source>
</evidence>